<reference evidence="1 2" key="1">
    <citation type="journal article" date="2018" name="New Phytol.">
        <title>Phylogenomics of Endogonaceae and evolution of mycorrhizas within Mucoromycota.</title>
        <authorList>
            <person name="Chang Y."/>
            <person name="Desiro A."/>
            <person name="Na H."/>
            <person name="Sandor L."/>
            <person name="Lipzen A."/>
            <person name="Clum A."/>
            <person name="Barry K."/>
            <person name="Grigoriev I.V."/>
            <person name="Martin F.M."/>
            <person name="Stajich J.E."/>
            <person name="Smith M.E."/>
            <person name="Bonito G."/>
            <person name="Spatafora J.W."/>
        </authorList>
    </citation>
    <scope>NUCLEOTIDE SEQUENCE [LARGE SCALE GENOMIC DNA]</scope>
    <source>
        <strain evidence="1 2">GMNB39</strain>
    </source>
</reference>
<evidence type="ECO:0000313" key="1">
    <source>
        <dbReference type="EMBL" id="RUP46624.1"/>
    </source>
</evidence>
<dbReference type="AlphaFoldDB" id="A0A433D6Z9"/>
<sequence>MTYHRIQIRETVDEGGLLTEFLAEGIRQVVGRVGGDEEDGVANLCHLGGKRAGGGCLADAAFATDEDPVQ</sequence>
<dbReference type="Proteomes" id="UP000268093">
    <property type="component" value="Unassembled WGS sequence"/>
</dbReference>
<keyword evidence="2" id="KW-1185">Reference proteome</keyword>
<accession>A0A433D6Z9</accession>
<protein>
    <submittedName>
        <fullName evidence="1">Uncharacterized protein</fullName>
    </submittedName>
</protein>
<comment type="caution">
    <text evidence="1">The sequence shown here is derived from an EMBL/GenBank/DDBJ whole genome shotgun (WGS) entry which is preliminary data.</text>
</comment>
<gene>
    <name evidence="1" type="ORF">BC936DRAFT_146713</name>
</gene>
<proteinExistence type="predicted"/>
<organism evidence="1 2">
    <name type="scientific">Jimgerdemannia flammicorona</name>
    <dbReference type="NCBI Taxonomy" id="994334"/>
    <lineage>
        <taxon>Eukaryota</taxon>
        <taxon>Fungi</taxon>
        <taxon>Fungi incertae sedis</taxon>
        <taxon>Mucoromycota</taxon>
        <taxon>Mucoromycotina</taxon>
        <taxon>Endogonomycetes</taxon>
        <taxon>Endogonales</taxon>
        <taxon>Endogonaceae</taxon>
        <taxon>Jimgerdemannia</taxon>
    </lineage>
</organism>
<name>A0A433D6Z9_9FUNG</name>
<dbReference type="EMBL" id="RBNI01005535">
    <property type="protein sequence ID" value="RUP46624.1"/>
    <property type="molecule type" value="Genomic_DNA"/>
</dbReference>
<evidence type="ECO:0000313" key="2">
    <source>
        <dbReference type="Proteomes" id="UP000268093"/>
    </source>
</evidence>